<evidence type="ECO:0008006" key="5">
    <source>
        <dbReference type="Google" id="ProtNLM"/>
    </source>
</evidence>
<dbReference type="EMBL" id="JAINUG010000001">
    <property type="protein sequence ID" value="KAJ8418791.1"/>
    <property type="molecule type" value="Genomic_DNA"/>
</dbReference>
<evidence type="ECO:0000256" key="2">
    <source>
        <dbReference type="SAM" id="SignalP"/>
    </source>
</evidence>
<feature type="chain" id="PRO_5042127870" description="Secreted protein" evidence="2">
    <location>
        <begin position="27"/>
        <end position="99"/>
    </location>
</feature>
<comment type="caution">
    <text evidence="3">The sequence shown here is derived from an EMBL/GenBank/DDBJ whole genome shotgun (WGS) entry which is preliminary data.</text>
</comment>
<dbReference type="Proteomes" id="UP001221898">
    <property type="component" value="Unassembled WGS sequence"/>
</dbReference>
<evidence type="ECO:0000313" key="4">
    <source>
        <dbReference type="Proteomes" id="UP001221898"/>
    </source>
</evidence>
<feature type="region of interest" description="Disordered" evidence="1">
    <location>
        <begin position="53"/>
        <end position="99"/>
    </location>
</feature>
<proteinExistence type="predicted"/>
<feature type="compositionally biased region" description="Polar residues" evidence="1">
    <location>
        <begin position="87"/>
        <end position="99"/>
    </location>
</feature>
<name>A0AAD7TEU4_9TELE</name>
<gene>
    <name evidence="3" type="ORF">AAFF_G00002900</name>
</gene>
<feature type="signal peptide" evidence="2">
    <location>
        <begin position="1"/>
        <end position="26"/>
    </location>
</feature>
<dbReference type="AlphaFoldDB" id="A0AAD7TEU4"/>
<organism evidence="3 4">
    <name type="scientific">Aldrovandia affinis</name>
    <dbReference type="NCBI Taxonomy" id="143900"/>
    <lineage>
        <taxon>Eukaryota</taxon>
        <taxon>Metazoa</taxon>
        <taxon>Chordata</taxon>
        <taxon>Craniata</taxon>
        <taxon>Vertebrata</taxon>
        <taxon>Euteleostomi</taxon>
        <taxon>Actinopterygii</taxon>
        <taxon>Neopterygii</taxon>
        <taxon>Teleostei</taxon>
        <taxon>Notacanthiformes</taxon>
        <taxon>Halosauridae</taxon>
        <taxon>Aldrovandia</taxon>
    </lineage>
</organism>
<reference evidence="3" key="1">
    <citation type="journal article" date="2023" name="Science">
        <title>Genome structures resolve the early diversification of teleost fishes.</title>
        <authorList>
            <person name="Parey E."/>
            <person name="Louis A."/>
            <person name="Montfort J."/>
            <person name="Bouchez O."/>
            <person name="Roques C."/>
            <person name="Iampietro C."/>
            <person name="Lluch J."/>
            <person name="Castinel A."/>
            <person name="Donnadieu C."/>
            <person name="Desvignes T."/>
            <person name="Floi Bucao C."/>
            <person name="Jouanno E."/>
            <person name="Wen M."/>
            <person name="Mejri S."/>
            <person name="Dirks R."/>
            <person name="Jansen H."/>
            <person name="Henkel C."/>
            <person name="Chen W.J."/>
            <person name="Zahm M."/>
            <person name="Cabau C."/>
            <person name="Klopp C."/>
            <person name="Thompson A.W."/>
            <person name="Robinson-Rechavi M."/>
            <person name="Braasch I."/>
            <person name="Lecointre G."/>
            <person name="Bobe J."/>
            <person name="Postlethwait J.H."/>
            <person name="Berthelot C."/>
            <person name="Roest Crollius H."/>
            <person name="Guiguen Y."/>
        </authorList>
    </citation>
    <scope>NUCLEOTIDE SEQUENCE</scope>
    <source>
        <strain evidence="3">NC1722</strain>
    </source>
</reference>
<protein>
    <recommendedName>
        <fullName evidence="5">Secreted protein</fullName>
    </recommendedName>
</protein>
<keyword evidence="4" id="KW-1185">Reference proteome</keyword>
<accession>A0AAD7TEU4</accession>
<sequence>MLNMLFPTDLLFPLAVLTALCGSRQGSEDRLGHVDAITCSPRALTLVASPVRRHGNSQGLSDFAPLRDWAGSTSQSRNRIAPAPVSVPTSPLSPHSHSV</sequence>
<keyword evidence="2" id="KW-0732">Signal</keyword>
<evidence type="ECO:0000256" key="1">
    <source>
        <dbReference type="SAM" id="MobiDB-lite"/>
    </source>
</evidence>
<evidence type="ECO:0000313" key="3">
    <source>
        <dbReference type="EMBL" id="KAJ8418791.1"/>
    </source>
</evidence>